<keyword evidence="2" id="KW-1185">Reference proteome</keyword>
<name>A0A3M7M0D1_9PLEO</name>
<dbReference type="AlphaFoldDB" id="A0A3M7M0D1"/>
<evidence type="ECO:0000313" key="2">
    <source>
        <dbReference type="Proteomes" id="UP000265663"/>
    </source>
</evidence>
<accession>A0A3M7M0D1</accession>
<sequence length="74" mass="7897">MSLLQTMFSQRCIDVFKRASSSSVPAPAEVVAGGTAGTMASGHAEMRCSPSFTNSECSRRTSRNCVVRNLGRLV</sequence>
<gene>
    <name evidence="1" type="ORF">GMOD_00004043</name>
</gene>
<evidence type="ECO:0000313" key="1">
    <source>
        <dbReference type="EMBL" id="RMZ67955.1"/>
    </source>
</evidence>
<proteinExistence type="predicted"/>
<reference evidence="1 2" key="1">
    <citation type="journal article" date="2014" name="PLoS ONE">
        <title>De novo Genome Assembly of the Fungal Plant Pathogen Pyrenophora semeniperda.</title>
        <authorList>
            <person name="Soliai M.M."/>
            <person name="Meyer S.E."/>
            <person name="Udall J.A."/>
            <person name="Elzinga D.E."/>
            <person name="Hermansen R.A."/>
            <person name="Bodily P.M."/>
            <person name="Hart A.A."/>
            <person name="Coleman C.E."/>
        </authorList>
    </citation>
    <scope>NUCLEOTIDE SEQUENCE [LARGE SCALE GENOMIC DNA]</scope>
    <source>
        <strain evidence="1 2">CCB06</strain>
        <tissue evidence="1">Mycelium</tissue>
    </source>
</reference>
<organism evidence="1 2">
    <name type="scientific">Pyrenophora seminiperda CCB06</name>
    <dbReference type="NCBI Taxonomy" id="1302712"/>
    <lineage>
        <taxon>Eukaryota</taxon>
        <taxon>Fungi</taxon>
        <taxon>Dikarya</taxon>
        <taxon>Ascomycota</taxon>
        <taxon>Pezizomycotina</taxon>
        <taxon>Dothideomycetes</taxon>
        <taxon>Pleosporomycetidae</taxon>
        <taxon>Pleosporales</taxon>
        <taxon>Pleosporineae</taxon>
        <taxon>Pleosporaceae</taxon>
        <taxon>Pyrenophora</taxon>
    </lineage>
</organism>
<dbReference type="EMBL" id="KE747814">
    <property type="protein sequence ID" value="RMZ67955.1"/>
    <property type="molecule type" value="Genomic_DNA"/>
</dbReference>
<protein>
    <submittedName>
        <fullName evidence="1">Uncharacterized protein</fullName>
    </submittedName>
</protein>
<dbReference type="Proteomes" id="UP000265663">
    <property type="component" value="Unassembled WGS sequence"/>
</dbReference>